<dbReference type="PANTHER" id="PTHR43369">
    <property type="entry name" value="PHOSPHORIBOSYLGLYCINAMIDE FORMYLTRANSFERASE"/>
    <property type="match status" value="1"/>
</dbReference>
<sequence>MATAQDGRPLSKITVLISGSGTNLQALIDSCNTPALPHANIIRVISDRKDAYGLKRAADANIPTIYHGIVPYKKKHPDTSPNPTFDEARRAYDADLANIVLADKPDIVVCAGFMRIVTTAFLTPLLHPNVPIINLHPSLHGDLVGAHCIERAWEEFQQGKRKKTGVMVHYVIAQVDMGEPIVQREVEIEGCASLKELEERIHAAEHPLIVEGTKRVLEGKAGEAR</sequence>
<comment type="pathway">
    <text evidence="1">Purine metabolism; IMP biosynthesis via de novo pathway; N(2)-formyl-N(1)-(5-phospho-D-ribosyl)glycinamide from N(1)-(5-phospho-D-ribosyl)glycinamide (10-formyl THF route): step 1/1.</text>
</comment>
<keyword evidence="12" id="KW-1185">Reference proteome</keyword>
<dbReference type="GO" id="GO:0005737">
    <property type="term" value="C:cytoplasm"/>
    <property type="evidence" value="ECO:0007669"/>
    <property type="project" value="TreeGrafter"/>
</dbReference>
<dbReference type="GO" id="GO:0004644">
    <property type="term" value="F:phosphoribosylglycinamide formyltransferase activity"/>
    <property type="evidence" value="ECO:0007669"/>
    <property type="project" value="UniProtKB-EC"/>
</dbReference>
<protein>
    <recommendedName>
        <fullName evidence="3">Phosphoribosylglycinamide formyltransferase</fullName>
        <ecNumber evidence="2">2.1.2.2</ecNumber>
    </recommendedName>
    <alternativeName>
        <fullName evidence="8">5'-phosphoribosylglycinamide transformylase</fullName>
    </alternativeName>
    <alternativeName>
        <fullName evidence="7">GAR transformylase</fullName>
    </alternativeName>
</protein>
<dbReference type="PANTHER" id="PTHR43369:SF2">
    <property type="entry name" value="PHOSPHORIBOSYLGLYCINAMIDE FORMYLTRANSFERASE"/>
    <property type="match status" value="1"/>
</dbReference>
<comment type="similarity">
    <text evidence="6">Belongs to the GART family.</text>
</comment>
<dbReference type="CDD" id="cd08645">
    <property type="entry name" value="FMT_core_GART"/>
    <property type="match status" value="1"/>
</dbReference>
<comment type="catalytic activity">
    <reaction evidence="9">
        <text>N(1)-(5-phospho-beta-D-ribosyl)glycinamide + (6R)-10-formyltetrahydrofolate = N(2)-formyl-N(1)-(5-phospho-beta-D-ribosyl)glycinamide + (6S)-5,6,7,8-tetrahydrofolate + H(+)</text>
        <dbReference type="Rhea" id="RHEA:15053"/>
        <dbReference type="ChEBI" id="CHEBI:15378"/>
        <dbReference type="ChEBI" id="CHEBI:57453"/>
        <dbReference type="ChEBI" id="CHEBI:143788"/>
        <dbReference type="ChEBI" id="CHEBI:147286"/>
        <dbReference type="ChEBI" id="CHEBI:195366"/>
        <dbReference type="EC" id="2.1.2.2"/>
    </reaction>
</comment>
<proteinExistence type="inferred from homology"/>
<reference evidence="11" key="1">
    <citation type="journal article" date="2020" name="Stud. Mycol.">
        <title>101 Dothideomycetes genomes: a test case for predicting lifestyles and emergence of pathogens.</title>
        <authorList>
            <person name="Haridas S."/>
            <person name="Albert R."/>
            <person name="Binder M."/>
            <person name="Bloem J."/>
            <person name="Labutti K."/>
            <person name="Salamov A."/>
            <person name="Andreopoulos B."/>
            <person name="Baker S."/>
            <person name="Barry K."/>
            <person name="Bills G."/>
            <person name="Bluhm B."/>
            <person name="Cannon C."/>
            <person name="Castanera R."/>
            <person name="Culley D."/>
            <person name="Daum C."/>
            <person name="Ezra D."/>
            <person name="Gonzalez J."/>
            <person name="Henrissat B."/>
            <person name="Kuo A."/>
            <person name="Liang C."/>
            <person name="Lipzen A."/>
            <person name="Lutzoni F."/>
            <person name="Magnuson J."/>
            <person name="Mondo S."/>
            <person name="Nolan M."/>
            <person name="Ohm R."/>
            <person name="Pangilinan J."/>
            <person name="Park H.-J."/>
            <person name="Ramirez L."/>
            <person name="Alfaro M."/>
            <person name="Sun H."/>
            <person name="Tritt A."/>
            <person name="Yoshinaga Y."/>
            <person name="Zwiers L.-H."/>
            <person name="Turgeon B."/>
            <person name="Goodwin S."/>
            <person name="Spatafora J."/>
            <person name="Crous P."/>
            <person name="Grigoriev I."/>
        </authorList>
    </citation>
    <scope>NUCLEOTIDE SEQUENCE</scope>
    <source>
        <strain evidence="11">CBS 113389</strain>
    </source>
</reference>
<dbReference type="HAMAP" id="MF_01930">
    <property type="entry name" value="PurN"/>
    <property type="match status" value="1"/>
</dbReference>
<dbReference type="AlphaFoldDB" id="A0A6A6PKW6"/>
<dbReference type="GO" id="GO:0006189">
    <property type="term" value="P:'de novo' IMP biosynthetic process"/>
    <property type="evidence" value="ECO:0007669"/>
    <property type="project" value="UniProtKB-UniPathway"/>
</dbReference>
<evidence type="ECO:0000256" key="3">
    <source>
        <dbReference type="ARBA" id="ARBA00022076"/>
    </source>
</evidence>
<dbReference type="NCBIfam" id="TIGR00639">
    <property type="entry name" value="PurN"/>
    <property type="match status" value="1"/>
</dbReference>
<dbReference type="InterPro" id="IPR001555">
    <property type="entry name" value="GART_AS"/>
</dbReference>
<evidence type="ECO:0000259" key="10">
    <source>
        <dbReference type="Pfam" id="PF00551"/>
    </source>
</evidence>
<dbReference type="EC" id="2.1.2.2" evidence="2"/>
<evidence type="ECO:0000256" key="2">
    <source>
        <dbReference type="ARBA" id="ARBA00012254"/>
    </source>
</evidence>
<dbReference type="Proteomes" id="UP000799767">
    <property type="component" value="Unassembled WGS sequence"/>
</dbReference>
<evidence type="ECO:0000256" key="9">
    <source>
        <dbReference type="ARBA" id="ARBA00047664"/>
    </source>
</evidence>
<dbReference type="OrthoDB" id="5575075at2759"/>
<dbReference type="InterPro" id="IPR002376">
    <property type="entry name" value="Formyl_transf_N"/>
</dbReference>
<dbReference type="GeneID" id="54476624"/>
<evidence type="ECO:0000256" key="7">
    <source>
        <dbReference type="ARBA" id="ARBA00041324"/>
    </source>
</evidence>
<evidence type="ECO:0000256" key="5">
    <source>
        <dbReference type="ARBA" id="ARBA00022755"/>
    </source>
</evidence>
<dbReference type="SUPFAM" id="SSF53328">
    <property type="entry name" value="Formyltransferase"/>
    <property type="match status" value="1"/>
</dbReference>
<evidence type="ECO:0000256" key="4">
    <source>
        <dbReference type="ARBA" id="ARBA00022679"/>
    </source>
</evidence>
<dbReference type="RefSeq" id="XP_033587135.1">
    <property type="nucleotide sequence ID" value="XM_033735622.1"/>
</dbReference>
<dbReference type="InterPro" id="IPR004607">
    <property type="entry name" value="GART"/>
</dbReference>
<dbReference type="UniPathway" id="UPA00074">
    <property type="reaction ID" value="UER00126"/>
</dbReference>
<evidence type="ECO:0000256" key="1">
    <source>
        <dbReference type="ARBA" id="ARBA00005054"/>
    </source>
</evidence>
<dbReference type="FunFam" id="3.40.50.170:FF:000009">
    <property type="entry name" value="Phosphoribosylglycinamide formyltransferase (Eurofung)"/>
    <property type="match status" value="1"/>
</dbReference>
<evidence type="ECO:0000256" key="8">
    <source>
        <dbReference type="ARBA" id="ARBA00041682"/>
    </source>
</evidence>
<evidence type="ECO:0000313" key="11">
    <source>
        <dbReference type="EMBL" id="KAF2480565.1"/>
    </source>
</evidence>
<keyword evidence="5" id="KW-0658">Purine biosynthesis</keyword>
<dbReference type="PROSITE" id="PS00373">
    <property type="entry name" value="GART"/>
    <property type="match status" value="1"/>
</dbReference>
<evidence type="ECO:0000256" key="6">
    <source>
        <dbReference type="ARBA" id="ARBA00038440"/>
    </source>
</evidence>
<gene>
    <name evidence="11" type="ORF">BDY17DRAFT_312442</name>
</gene>
<dbReference type="EMBL" id="MU001639">
    <property type="protein sequence ID" value="KAF2480565.1"/>
    <property type="molecule type" value="Genomic_DNA"/>
</dbReference>
<dbReference type="Pfam" id="PF00551">
    <property type="entry name" value="Formyl_trans_N"/>
    <property type="match status" value="1"/>
</dbReference>
<accession>A0A6A6PKW6</accession>
<feature type="domain" description="Formyl transferase N-terminal" evidence="10">
    <location>
        <begin position="12"/>
        <end position="211"/>
    </location>
</feature>
<organism evidence="11 12">
    <name type="scientific">Neohortaea acidophila</name>
    <dbReference type="NCBI Taxonomy" id="245834"/>
    <lineage>
        <taxon>Eukaryota</taxon>
        <taxon>Fungi</taxon>
        <taxon>Dikarya</taxon>
        <taxon>Ascomycota</taxon>
        <taxon>Pezizomycotina</taxon>
        <taxon>Dothideomycetes</taxon>
        <taxon>Dothideomycetidae</taxon>
        <taxon>Mycosphaerellales</taxon>
        <taxon>Teratosphaeriaceae</taxon>
        <taxon>Neohortaea</taxon>
    </lineage>
</organism>
<name>A0A6A6PKW6_9PEZI</name>
<dbReference type="InterPro" id="IPR036477">
    <property type="entry name" value="Formyl_transf_N_sf"/>
</dbReference>
<dbReference type="Gene3D" id="3.40.50.170">
    <property type="entry name" value="Formyl transferase, N-terminal domain"/>
    <property type="match status" value="1"/>
</dbReference>
<evidence type="ECO:0000313" key="12">
    <source>
        <dbReference type="Proteomes" id="UP000799767"/>
    </source>
</evidence>
<keyword evidence="4 11" id="KW-0808">Transferase</keyword>